<accession>A0A822MSN0</accession>
<name>A0A822MSN0_9VIBR</name>
<keyword evidence="1" id="KW-0472">Membrane</keyword>
<evidence type="ECO:0000313" key="3">
    <source>
        <dbReference type="Proteomes" id="UP000049495"/>
    </source>
</evidence>
<comment type="caution">
    <text evidence="2">The sequence shown here is derived from an EMBL/GenBank/DDBJ whole genome shotgun (WGS) entry which is preliminary data.</text>
</comment>
<organism evidence="2 3">
    <name type="scientific">Vibrio crassostreae</name>
    <dbReference type="NCBI Taxonomy" id="246167"/>
    <lineage>
        <taxon>Bacteria</taxon>
        <taxon>Pseudomonadati</taxon>
        <taxon>Pseudomonadota</taxon>
        <taxon>Gammaproteobacteria</taxon>
        <taxon>Vibrionales</taxon>
        <taxon>Vibrionaceae</taxon>
        <taxon>Vibrio</taxon>
    </lineage>
</organism>
<keyword evidence="1" id="KW-1133">Transmembrane helix</keyword>
<protein>
    <submittedName>
        <fullName evidence="2">Uncharacterized protein</fullName>
    </submittedName>
</protein>
<reference evidence="3" key="1">
    <citation type="submission" date="2014-06" db="EMBL/GenBank/DDBJ databases">
        <authorList>
            <person name="Le Roux Frederique"/>
        </authorList>
    </citation>
    <scope>NUCLEOTIDE SEQUENCE [LARGE SCALE GENOMIC DNA]</scope>
    <source>
        <strain evidence="3">J5-5</strain>
    </source>
</reference>
<feature type="transmembrane region" description="Helical" evidence="1">
    <location>
        <begin position="12"/>
        <end position="31"/>
    </location>
</feature>
<dbReference type="AlphaFoldDB" id="A0A822MSN0"/>
<gene>
    <name evidence="2" type="ORF">VCR5J5_1360072</name>
</gene>
<evidence type="ECO:0000256" key="1">
    <source>
        <dbReference type="SAM" id="Phobius"/>
    </source>
</evidence>
<evidence type="ECO:0000313" key="2">
    <source>
        <dbReference type="EMBL" id="CDT00559.1"/>
    </source>
</evidence>
<dbReference type="EMBL" id="CCJV01000042">
    <property type="protein sequence ID" value="CDT00559.1"/>
    <property type="molecule type" value="Genomic_DNA"/>
</dbReference>
<sequence>MIANRFTLQSRLIFTVLLPCMALLFVGSSGLKSMLDIRDEAQHLYPRQKRASSYHSSTVPQVKIQPMKLLDISSLD</sequence>
<proteinExistence type="predicted"/>
<keyword evidence="1" id="KW-0812">Transmembrane</keyword>
<dbReference type="Proteomes" id="UP000049495">
    <property type="component" value="Unassembled WGS sequence"/>
</dbReference>